<dbReference type="AlphaFoldDB" id="A0AAV4UQI9"/>
<dbReference type="EMBL" id="BPLQ01011766">
    <property type="protein sequence ID" value="GIY60247.1"/>
    <property type="molecule type" value="Genomic_DNA"/>
</dbReference>
<keyword evidence="2" id="KW-1185">Reference proteome</keyword>
<reference evidence="1 2" key="1">
    <citation type="submission" date="2021-06" db="EMBL/GenBank/DDBJ databases">
        <title>Caerostris darwini draft genome.</title>
        <authorList>
            <person name="Kono N."/>
            <person name="Arakawa K."/>
        </authorList>
    </citation>
    <scope>NUCLEOTIDE SEQUENCE [LARGE SCALE GENOMIC DNA]</scope>
</reference>
<evidence type="ECO:0000313" key="2">
    <source>
        <dbReference type="Proteomes" id="UP001054837"/>
    </source>
</evidence>
<organism evidence="1 2">
    <name type="scientific">Caerostris darwini</name>
    <dbReference type="NCBI Taxonomy" id="1538125"/>
    <lineage>
        <taxon>Eukaryota</taxon>
        <taxon>Metazoa</taxon>
        <taxon>Ecdysozoa</taxon>
        <taxon>Arthropoda</taxon>
        <taxon>Chelicerata</taxon>
        <taxon>Arachnida</taxon>
        <taxon>Araneae</taxon>
        <taxon>Araneomorphae</taxon>
        <taxon>Entelegynae</taxon>
        <taxon>Araneoidea</taxon>
        <taxon>Araneidae</taxon>
        <taxon>Caerostris</taxon>
    </lineage>
</organism>
<name>A0AAV4UQI9_9ARAC</name>
<protein>
    <submittedName>
        <fullName evidence="1">RNase H domain-containing protein</fullName>
    </submittedName>
</protein>
<evidence type="ECO:0000313" key="1">
    <source>
        <dbReference type="EMBL" id="GIY60247.1"/>
    </source>
</evidence>
<proteinExistence type="predicted"/>
<sequence length="195" mass="22411">MLQNRYGGLWRPFITKLFAVKTSPIDATLLGTGNYPLEKIIEEKGLVLWEKITRTPRYLNLWNLESPRQRCLKIQTGYLQEVLKLKDPYNLNFEFENLPTSRSPLDCRIFNVVTNLFTLSENLILAVMVLGVFPIQLLTSYIPEPEWLRIYTDGSCVEQRIDAGAGAFCDLFSVNVAVSHFSYAYNGKSKLYVFL</sequence>
<dbReference type="Proteomes" id="UP001054837">
    <property type="component" value="Unassembled WGS sequence"/>
</dbReference>
<gene>
    <name evidence="1" type="primary">AVEN_47043_1</name>
    <name evidence="1" type="ORF">CDAR_535521</name>
</gene>
<comment type="caution">
    <text evidence="1">The sequence shown here is derived from an EMBL/GenBank/DDBJ whole genome shotgun (WGS) entry which is preliminary data.</text>
</comment>
<accession>A0AAV4UQI9</accession>